<dbReference type="NCBIfam" id="NF010068">
    <property type="entry name" value="PRK13548.1"/>
    <property type="match status" value="1"/>
</dbReference>
<dbReference type="SMART" id="SM00382">
    <property type="entry name" value="AAA"/>
    <property type="match status" value="1"/>
</dbReference>
<dbReference type="GO" id="GO:0016887">
    <property type="term" value="F:ATP hydrolysis activity"/>
    <property type="evidence" value="ECO:0007669"/>
    <property type="project" value="InterPro"/>
</dbReference>
<evidence type="ECO:0000256" key="6">
    <source>
        <dbReference type="ARBA" id="ARBA00037066"/>
    </source>
</evidence>
<name>A0A5C8Z1G8_9GAMM</name>
<organism evidence="8 9">
    <name type="scientific">Reinekea thalattae</name>
    <dbReference type="NCBI Taxonomy" id="2593301"/>
    <lineage>
        <taxon>Bacteria</taxon>
        <taxon>Pseudomonadati</taxon>
        <taxon>Pseudomonadota</taxon>
        <taxon>Gammaproteobacteria</taxon>
        <taxon>Oceanospirillales</taxon>
        <taxon>Saccharospirillaceae</taxon>
        <taxon>Reinekea</taxon>
    </lineage>
</organism>
<dbReference type="OrthoDB" id="6461291at2"/>
<dbReference type="EMBL" id="VKAD01000002">
    <property type="protein sequence ID" value="TXR51915.1"/>
    <property type="molecule type" value="Genomic_DNA"/>
</dbReference>
<proteinExistence type="inferred from homology"/>
<dbReference type="InterPro" id="IPR003439">
    <property type="entry name" value="ABC_transporter-like_ATP-bd"/>
</dbReference>
<keyword evidence="2" id="KW-0813">Transport</keyword>
<sequence length="258" mass="28260">MSFSVQHLQLKAGKKTLLNGIDFSFSPGEIVAVMGPNGAGKSSLLKVMAGEISAYQGLIKLNQKDYKAWSNNERAKMIGVLPQTSLLNFPFSVLEIVLLGRLPHSTGYKKDIDIAEAAIEALDISHLQTKAYPSLSGGEKQRVQLARVLAQIWQPSDLGPRYLLLDEPTSALDAEHQQLILKLAKQLAKQDIGVMTILHDLNLAAQYADRVVMMQQASIVEQGASDSIFNSETIQRVFSIETTVMAHPVNQKPVIVTL</sequence>
<evidence type="ECO:0000313" key="9">
    <source>
        <dbReference type="Proteomes" id="UP000321764"/>
    </source>
</evidence>
<evidence type="ECO:0000259" key="7">
    <source>
        <dbReference type="PROSITE" id="PS50893"/>
    </source>
</evidence>
<reference evidence="8 9" key="1">
    <citation type="submission" date="2019-07" db="EMBL/GenBank/DDBJ databases">
        <title>Reinekea sp. strain SSH23 genome sequencing and assembly.</title>
        <authorList>
            <person name="Kim I."/>
        </authorList>
    </citation>
    <scope>NUCLEOTIDE SEQUENCE [LARGE SCALE GENOMIC DNA]</scope>
    <source>
        <strain evidence="8 9">SSH23</strain>
    </source>
</reference>
<comment type="similarity">
    <text evidence="1">Belongs to the ABC transporter superfamily.</text>
</comment>
<dbReference type="InterPro" id="IPR027417">
    <property type="entry name" value="P-loop_NTPase"/>
</dbReference>
<evidence type="ECO:0000256" key="1">
    <source>
        <dbReference type="ARBA" id="ARBA00005417"/>
    </source>
</evidence>
<keyword evidence="9" id="KW-1185">Reference proteome</keyword>
<dbReference type="RefSeq" id="WP_147714512.1">
    <property type="nucleotide sequence ID" value="NZ_VKAD01000002.1"/>
</dbReference>
<dbReference type="InterPro" id="IPR003593">
    <property type="entry name" value="AAA+_ATPase"/>
</dbReference>
<evidence type="ECO:0000256" key="2">
    <source>
        <dbReference type="ARBA" id="ARBA00022448"/>
    </source>
</evidence>
<dbReference type="PROSITE" id="PS00211">
    <property type="entry name" value="ABC_TRANSPORTER_1"/>
    <property type="match status" value="1"/>
</dbReference>
<dbReference type="GO" id="GO:0005524">
    <property type="term" value="F:ATP binding"/>
    <property type="evidence" value="ECO:0007669"/>
    <property type="project" value="UniProtKB-KW"/>
</dbReference>
<dbReference type="SUPFAM" id="SSF52540">
    <property type="entry name" value="P-loop containing nucleoside triphosphate hydrolases"/>
    <property type="match status" value="1"/>
</dbReference>
<dbReference type="PROSITE" id="PS50893">
    <property type="entry name" value="ABC_TRANSPORTER_2"/>
    <property type="match status" value="1"/>
</dbReference>
<dbReference type="PANTHER" id="PTHR42794">
    <property type="entry name" value="HEMIN IMPORT ATP-BINDING PROTEIN HMUV"/>
    <property type="match status" value="1"/>
</dbReference>
<keyword evidence="4 8" id="KW-0067">ATP-binding</keyword>
<evidence type="ECO:0000256" key="5">
    <source>
        <dbReference type="ARBA" id="ARBA00022967"/>
    </source>
</evidence>
<dbReference type="AlphaFoldDB" id="A0A5C8Z1G8"/>
<dbReference type="FunFam" id="3.40.50.300:FF:000134">
    <property type="entry name" value="Iron-enterobactin ABC transporter ATP-binding protein"/>
    <property type="match status" value="1"/>
</dbReference>
<dbReference type="Proteomes" id="UP000321764">
    <property type="component" value="Unassembled WGS sequence"/>
</dbReference>
<accession>A0A5C8Z1G8</accession>
<keyword evidence="3" id="KW-0547">Nucleotide-binding</keyword>
<dbReference type="CDD" id="cd03214">
    <property type="entry name" value="ABC_Iron-Siderophores_B12_Hemin"/>
    <property type="match status" value="1"/>
</dbReference>
<gene>
    <name evidence="8" type="ORF">FME95_10845</name>
</gene>
<feature type="domain" description="ABC transporter" evidence="7">
    <location>
        <begin position="3"/>
        <end position="241"/>
    </location>
</feature>
<dbReference type="Pfam" id="PF00005">
    <property type="entry name" value="ABC_tran"/>
    <property type="match status" value="1"/>
</dbReference>
<comment type="caution">
    <text evidence="8">The sequence shown here is derived from an EMBL/GenBank/DDBJ whole genome shotgun (WGS) entry which is preliminary data.</text>
</comment>
<dbReference type="PANTHER" id="PTHR42794:SF1">
    <property type="entry name" value="HEMIN IMPORT ATP-BINDING PROTEIN HMUV"/>
    <property type="match status" value="1"/>
</dbReference>
<keyword evidence="5" id="KW-1278">Translocase</keyword>
<dbReference type="InterPro" id="IPR017871">
    <property type="entry name" value="ABC_transporter-like_CS"/>
</dbReference>
<evidence type="ECO:0000256" key="3">
    <source>
        <dbReference type="ARBA" id="ARBA00022741"/>
    </source>
</evidence>
<evidence type="ECO:0000256" key="4">
    <source>
        <dbReference type="ARBA" id="ARBA00022840"/>
    </source>
</evidence>
<protein>
    <submittedName>
        <fullName evidence="8">Heme ABC transporter ATP-binding protein</fullName>
    </submittedName>
</protein>
<evidence type="ECO:0000313" key="8">
    <source>
        <dbReference type="EMBL" id="TXR51915.1"/>
    </source>
</evidence>
<dbReference type="Gene3D" id="3.40.50.300">
    <property type="entry name" value="P-loop containing nucleotide triphosphate hydrolases"/>
    <property type="match status" value="1"/>
</dbReference>
<comment type="function">
    <text evidence="6">Part of the ABC transporter complex HmuTUV involved in hemin import. Responsible for energy coupling to the transport system.</text>
</comment>